<name>A0A2J7QFZ5_9NEOP</name>
<dbReference type="EMBL" id="NEVH01014841">
    <property type="protein sequence ID" value="PNF27463.1"/>
    <property type="molecule type" value="Genomic_DNA"/>
</dbReference>
<evidence type="ECO:0000313" key="3">
    <source>
        <dbReference type="Proteomes" id="UP000235965"/>
    </source>
</evidence>
<comment type="caution">
    <text evidence="2">The sequence shown here is derived from an EMBL/GenBank/DDBJ whole genome shotgun (WGS) entry which is preliminary data.</text>
</comment>
<reference evidence="2 3" key="1">
    <citation type="submission" date="2017-12" db="EMBL/GenBank/DDBJ databases">
        <title>Hemimetabolous genomes reveal molecular basis of termite eusociality.</title>
        <authorList>
            <person name="Harrison M.C."/>
            <person name="Jongepier E."/>
            <person name="Robertson H.M."/>
            <person name="Arning N."/>
            <person name="Bitard-Feildel T."/>
            <person name="Chao H."/>
            <person name="Childers C.P."/>
            <person name="Dinh H."/>
            <person name="Doddapaneni H."/>
            <person name="Dugan S."/>
            <person name="Gowin J."/>
            <person name="Greiner C."/>
            <person name="Han Y."/>
            <person name="Hu H."/>
            <person name="Hughes D.S.T."/>
            <person name="Huylmans A.-K."/>
            <person name="Kemena C."/>
            <person name="Kremer L.P.M."/>
            <person name="Lee S.L."/>
            <person name="Lopez-Ezquerra A."/>
            <person name="Mallet L."/>
            <person name="Monroy-Kuhn J.M."/>
            <person name="Moser A."/>
            <person name="Murali S.C."/>
            <person name="Muzny D.M."/>
            <person name="Otani S."/>
            <person name="Piulachs M.-D."/>
            <person name="Poelchau M."/>
            <person name="Qu J."/>
            <person name="Schaub F."/>
            <person name="Wada-Katsumata A."/>
            <person name="Worley K.C."/>
            <person name="Xie Q."/>
            <person name="Ylla G."/>
            <person name="Poulsen M."/>
            <person name="Gibbs R.A."/>
            <person name="Schal C."/>
            <person name="Richards S."/>
            <person name="Belles X."/>
            <person name="Korb J."/>
            <person name="Bornberg-Bauer E."/>
        </authorList>
    </citation>
    <scope>NUCLEOTIDE SEQUENCE [LARGE SCALE GENOMIC DNA]</scope>
    <source>
        <tissue evidence="2">Whole body</tissue>
    </source>
</reference>
<evidence type="ECO:0000256" key="1">
    <source>
        <dbReference type="SAM" id="MobiDB-lite"/>
    </source>
</evidence>
<protein>
    <submittedName>
        <fullName evidence="2">Uncharacterized protein</fullName>
    </submittedName>
</protein>
<dbReference type="InParanoid" id="A0A2J7QFZ5"/>
<organism evidence="2 3">
    <name type="scientific">Cryptotermes secundus</name>
    <dbReference type="NCBI Taxonomy" id="105785"/>
    <lineage>
        <taxon>Eukaryota</taxon>
        <taxon>Metazoa</taxon>
        <taxon>Ecdysozoa</taxon>
        <taxon>Arthropoda</taxon>
        <taxon>Hexapoda</taxon>
        <taxon>Insecta</taxon>
        <taxon>Pterygota</taxon>
        <taxon>Neoptera</taxon>
        <taxon>Polyneoptera</taxon>
        <taxon>Dictyoptera</taxon>
        <taxon>Blattodea</taxon>
        <taxon>Blattoidea</taxon>
        <taxon>Termitoidae</taxon>
        <taxon>Kalotermitidae</taxon>
        <taxon>Cryptotermitinae</taxon>
        <taxon>Cryptotermes</taxon>
    </lineage>
</organism>
<feature type="region of interest" description="Disordered" evidence="1">
    <location>
        <begin position="186"/>
        <end position="208"/>
    </location>
</feature>
<keyword evidence="3" id="KW-1185">Reference proteome</keyword>
<dbReference type="STRING" id="105785.A0A2J7QFZ5"/>
<feature type="compositionally biased region" description="Basic and acidic residues" evidence="1">
    <location>
        <begin position="192"/>
        <end position="208"/>
    </location>
</feature>
<proteinExistence type="predicted"/>
<feature type="non-terminal residue" evidence="2">
    <location>
        <position position="273"/>
    </location>
</feature>
<gene>
    <name evidence="2" type="ORF">B7P43_G08985</name>
</gene>
<sequence>MLVRSVNPRENERMKKVVDRLGLWARVDDIRNHDDQEKKDIESIVGTLAEHEGIGHQEGSWIVTEDENEERKGRWALGKDDIPSKEKQTKAKRSLNNEVIVFVEEDPDFKSRERISMKEPDISNTHLRTQRELNQEMRVRMGQKLDERIINFDIAENKEHRLVKRSAEKSVRKTDVTIQQLPVSSNHVISKRSTEDRPQQSDNKGDAFSRLEDGEQHLESGQQEILASMSRFVDHKGDWSNTPCAKKIFCDVMVKQPPDALMLMEKKMTTFLS</sequence>
<dbReference type="AlphaFoldDB" id="A0A2J7QFZ5"/>
<dbReference type="OrthoDB" id="8190309at2759"/>
<evidence type="ECO:0000313" key="2">
    <source>
        <dbReference type="EMBL" id="PNF27463.1"/>
    </source>
</evidence>
<accession>A0A2J7QFZ5</accession>
<dbReference type="Proteomes" id="UP000235965">
    <property type="component" value="Unassembled WGS sequence"/>
</dbReference>